<organism evidence="2 3">
    <name type="scientific">Guptibacillus hwajinpoensis</name>
    <dbReference type="NCBI Taxonomy" id="208199"/>
    <lineage>
        <taxon>Bacteria</taxon>
        <taxon>Bacillati</taxon>
        <taxon>Bacillota</taxon>
        <taxon>Bacilli</taxon>
        <taxon>Bacillales</taxon>
        <taxon>Guptibacillaceae</taxon>
        <taxon>Guptibacillus</taxon>
    </lineage>
</organism>
<gene>
    <name evidence="2" type="ORF">AB986_20755</name>
</gene>
<dbReference type="PATRIC" id="fig|157733.3.peg.1959"/>
<dbReference type="RefSeq" id="WP_048313579.1">
    <property type="nucleotide sequence ID" value="NZ_CP119526.1"/>
</dbReference>
<dbReference type="PROSITE" id="PS50883">
    <property type="entry name" value="EAL"/>
    <property type="match status" value="1"/>
</dbReference>
<feature type="domain" description="EAL" evidence="1">
    <location>
        <begin position="1"/>
        <end position="250"/>
    </location>
</feature>
<dbReference type="Gene3D" id="3.30.450.20">
    <property type="entry name" value="PAS domain"/>
    <property type="match status" value="1"/>
</dbReference>
<dbReference type="PANTHER" id="PTHR33121">
    <property type="entry name" value="CYCLIC DI-GMP PHOSPHODIESTERASE PDEF"/>
    <property type="match status" value="1"/>
</dbReference>
<keyword evidence="3" id="KW-1185">Reference proteome</keyword>
<dbReference type="InterPro" id="IPR001633">
    <property type="entry name" value="EAL_dom"/>
</dbReference>
<dbReference type="STRING" id="157733.AB986_20755"/>
<accession>A0A0J6CRU0</accession>
<dbReference type="EMBL" id="LELK01000015">
    <property type="protein sequence ID" value="KMM35883.1"/>
    <property type="molecule type" value="Genomic_DNA"/>
</dbReference>
<dbReference type="SMART" id="SM00052">
    <property type="entry name" value="EAL"/>
    <property type="match status" value="1"/>
</dbReference>
<protein>
    <recommendedName>
        <fullName evidence="1">EAL domain-containing protein</fullName>
    </recommendedName>
</protein>
<evidence type="ECO:0000313" key="3">
    <source>
        <dbReference type="Proteomes" id="UP000035996"/>
    </source>
</evidence>
<dbReference type="InterPro" id="IPR035919">
    <property type="entry name" value="EAL_sf"/>
</dbReference>
<reference evidence="2" key="1">
    <citation type="submission" date="2015-06" db="EMBL/GenBank/DDBJ databases">
        <authorList>
            <person name="Liu B."/>
            <person name="Wang J."/>
            <person name="Zhu Y."/>
            <person name="Liu G."/>
            <person name="Chen Q."/>
            <person name="Zheng C."/>
            <person name="Che J."/>
            <person name="Ge C."/>
            <person name="Shi H."/>
            <person name="Pan Z."/>
            <person name="Liu X."/>
        </authorList>
    </citation>
    <scope>NUCLEOTIDE SEQUENCE [LARGE SCALE GENOMIC DNA]</scope>
    <source>
        <strain evidence="2">DSM 16346</strain>
    </source>
</reference>
<name>A0A0J6CRU0_9BACL</name>
<proteinExistence type="predicted"/>
<sequence length="404" mass="47358">MDALDVMGKKEDIFPYFQPIVSADKQEIIGYEVLGRIHTDEGIKSLGFFFQDHSIPEEYVMEIDTHLRKLAILYFQKQESDQCLFFNCSARHLLFDHGETITNSLEEYGANGISYDKFVIEVSDYDIDDDQLQKLQHILTYYKSLGVQIAISHAGNRMSNIEKIAILNPNIIKVGLTNLKDKGMPPEYREVLYALSMLGRKIGATLLFEGIEGVGQLKYAWENGGRYYQGYYFGKPGPEFLSKNEFKLLLTKEFHHFIVHERERLLSLYELSQDFNSHLQQQIKRTRQNNWNEIVSVATRSLGDACFRGYICDEDGNQVSSNYYRNGEGVWEFQPEYEGDNWSWRPYFLENIVRMRHEQVGILSDLYSDIETNELIRTYSYPINDSHYLFLDIPYLYLYERDDY</sequence>
<dbReference type="InterPro" id="IPR018842">
    <property type="entry name" value="YkuI_C"/>
</dbReference>
<dbReference type="Gene3D" id="1.20.5.170">
    <property type="match status" value="1"/>
</dbReference>
<dbReference type="Gene3D" id="3.20.20.450">
    <property type="entry name" value="EAL domain"/>
    <property type="match status" value="1"/>
</dbReference>
<dbReference type="AlphaFoldDB" id="A0A0J6CRU0"/>
<dbReference type="Proteomes" id="UP000035996">
    <property type="component" value="Unassembled WGS sequence"/>
</dbReference>
<comment type="caution">
    <text evidence="2">The sequence shown here is derived from an EMBL/GenBank/DDBJ whole genome shotgun (WGS) entry which is preliminary data.</text>
</comment>
<dbReference type="CDD" id="cd01948">
    <property type="entry name" value="EAL"/>
    <property type="match status" value="1"/>
</dbReference>
<evidence type="ECO:0000259" key="1">
    <source>
        <dbReference type="PROSITE" id="PS50883"/>
    </source>
</evidence>
<dbReference type="Pfam" id="PF10388">
    <property type="entry name" value="YkuI_C"/>
    <property type="match status" value="1"/>
</dbReference>
<dbReference type="InterPro" id="IPR029151">
    <property type="entry name" value="Sensor-like_sf"/>
</dbReference>
<evidence type="ECO:0000313" key="2">
    <source>
        <dbReference type="EMBL" id="KMM35883.1"/>
    </source>
</evidence>
<dbReference type="Pfam" id="PF00563">
    <property type="entry name" value="EAL"/>
    <property type="match status" value="1"/>
</dbReference>
<dbReference type="GO" id="GO:0071111">
    <property type="term" value="F:cyclic-guanylate-specific phosphodiesterase activity"/>
    <property type="evidence" value="ECO:0007669"/>
    <property type="project" value="InterPro"/>
</dbReference>
<dbReference type="SUPFAM" id="SSF141868">
    <property type="entry name" value="EAL domain-like"/>
    <property type="match status" value="1"/>
</dbReference>
<dbReference type="OrthoDB" id="1673646at2"/>
<dbReference type="SUPFAM" id="SSF103190">
    <property type="entry name" value="Sensory domain-like"/>
    <property type="match status" value="1"/>
</dbReference>
<dbReference type="PANTHER" id="PTHR33121:SF82">
    <property type="entry name" value="SIGNAL TRANSDUCTION PROTEIN CONTAINING A EAL DOMAIN"/>
    <property type="match status" value="1"/>
</dbReference>
<dbReference type="InterPro" id="IPR050706">
    <property type="entry name" value="Cyclic-di-GMP_PDE-like"/>
</dbReference>